<accession>A0A8E2QEG5</accession>
<sequence length="108" mass="10443">MKLIQMTALTLAALLAAGVQAAPDNANSRSENGQEAMEESAHGGDYSGKGFGSAAQNSATGKGGSTDTQGTGNDGSKATEIDQGADGKPHGEPGSTGTGGEGGARGAY</sequence>
<dbReference type="RefSeq" id="WP_008569497.1">
    <property type="nucleotide sequence ID" value="NZ_CP065721.1"/>
</dbReference>
<evidence type="ECO:0000313" key="3">
    <source>
        <dbReference type="EMBL" id="PNF77259.1"/>
    </source>
</evidence>
<reference evidence="3 4" key="1">
    <citation type="submission" date="2018-01" db="EMBL/GenBank/DDBJ databases">
        <title>Denitrification phenotypes of diverse strains of Pseudomonas stutzeri.</title>
        <authorList>
            <person name="Milligan D.A."/>
            <person name="Bergaust L."/>
            <person name="Bakken L.R."/>
            <person name="Frostegard A."/>
        </authorList>
    </citation>
    <scope>NUCLEOTIDE SEQUENCE [LARGE SCALE GENOMIC DNA]</scope>
    <source>
        <strain evidence="3 4">DSM 50238</strain>
    </source>
</reference>
<feature type="compositionally biased region" description="Gly residues" evidence="1">
    <location>
        <begin position="94"/>
        <end position="108"/>
    </location>
</feature>
<proteinExistence type="predicted"/>
<evidence type="ECO:0000256" key="2">
    <source>
        <dbReference type="SAM" id="SignalP"/>
    </source>
</evidence>
<feature type="compositionally biased region" description="Basic and acidic residues" evidence="1">
    <location>
        <begin position="77"/>
        <end position="91"/>
    </location>
</feature>
<feature type="signal peptide" evidence="2">
    <location>
        <begin position="1"/>
        <end position="21"/>
    </location>
</feature>
<name>A0A8E2QEG5_9GAMM</name>
<comment type="caution">
    <text evidence="3">The sequence shown here is derived from an EMBL/GenBank/DDBJ whole genome shotgun (WGS) entry which is preliminary data.</text>
</comment>
<feature type="chain" id="PRO_5034322803" evidence="2">
    <location>
        <begin position="22"/>
        <end position="108"/>
    </location>
</feature>
<evidence type="ECO:0000313" key="4">
    <source>
        <dbReference type="Proteomes" id="UP000235881"/>
    </source>
</evidence>
<feature type="compositionally biased region" description="Polar residues" evidence="1">
    <location>
        <begin position="54"/>
        <end position="76"/>
    </location>
</feature>
<evidence type="ECO:0000256" key="1">
    <source>
        <dbReference type="SAM" id="MobiDB-lite"/>
    </source>
</evidence>
<feature type="region of interest" description="Disordered" evidence="1">
    <location>
        <begin position="22"/>
        <end position="108"/>
    </location>
</feature>
<organism evidence="3 4">
    <name type="scientific">Stutzerimonas degradans</name>
    <dbReference type="NCBI Taxonomy" id="2968968"/>
    <lineage>
        <taxon>Bacteria</taxon>
        <taxon>Pseudomonadati</taxon>
        <taxon>Pseudomonadota</taxon>
        <taxon>Gammaproteobacteria</taxon>
        <taxon>Pseudomonadales</taxon>
        <taxon>Pseudomonadaceae</taxon>
        <taxon>Stutzerimonas</taxon>
    </lineage>
</organism>
<dbReference type="EMBL" id="POUK01000002">
    <property type="protein sequence ID" value="PNF77259.1"/>
    <property type="molecule type" value="Genomic_DNA"/>
</dbReference>
<keyword evidence="2" id="KW-0732">Signal</keyword>
<keyword evidence="4" id="KW-1185">Reference proteome</keyword>
<protein>
    <submittedName>
        <fullName evidence="3">Uncharacterized protein</fullName>
    </submittedName>
</protein>
<dbReference type="Proteomes" id="UP000235881">
    <property type="component" value="Unassembled WGS sequence"/>
</dbReference>
<dbReference type="AlphaFoldDB" id="A0A8E2QEG5"/>
<gene>
    <name evidence="3" type="ORF">CXK95_06095</name>
</gene>